<dbReference type="Gene3D" id="2.40.128.270">
    <property type="match status" value="1"/>
</dbReference>
<dbReference type="EMBL" id="FQUS01000010">
    <property type="protein sequence ID" value="SHF58957.1"/>
    <property type="molecule type" value="Genomic_DNA"/>
</dbReference>
<accession>A0A1M5CWL7</accession>
<dbReference type="Proteomes" id="UP000184041">
    <property type="component" value="Unassembled WGS sequence"/>
</dbReference>
<dbReference type="PROSITE" id="PS51257">
    <property type="entry name" value="PROKAR_LIPOPROTEIN"/>
    <property type="match status" value="1"/>
</dbReference>
<evidence type="ECO:0008006" key="3">
    <source>
        <dbReference type="Google" id="ProtNLM"/>
    </source>
</evidence>
<dbReference type="OrthoDB" id="880459at2"/>
<dbReference type="InterPro" id="IPR038670">
    <property type="entry name" value="HslJ-like_sf"/>
</dbReference>
<dbReference type="AlphaFoldDB" id="A0A1M5CWL7"/>
<evidence type="ECO:0000313" key="2">
    <source>
        <dbReference type="Proteomes" id="UP000184041"/>
    </source>
</evidence>
<protein>
    <recommendedName>
        <fullName evidence="3">META domain-containing protein</fullName>
    </recommendedName>
</protein>
<evidence type="ECO:0000313" key="1">
    <source>
        <dbReference type="EMBL" id="SHF58957.1"/>
    </source>
</evidence>
<name>A0A1M5CWL7_9BACT</name>
<reference evidence="1 2" key="1">
    <citation type="submission" date="2016-11" db="EMBL/GenBank/DDBJ databases">
        <authorList>
            <person name="Jaros S."/>
            <person name="Januszkiewicz K."/>
            <person name="Wedrychowicz H."/>
        </authorList>
    </citation>
    <scope>NUCLEOTIDE SEQUENCE [LARGE SCALE GENOMIC DNA]</scope>
    <source>
        <strain evidence="1 2">DSM 21986</strain>
    </source>
</reference>
<proteinExistence type="predicted"/>
<sequence>MKTLITTLIVFILGIALGVACEDTQPWEDNLAEADTTLVGPTWQLIAFVEDDGDRILVEDLPESGRIYSVEFTTQSAEECVDTEDPPYGTWCMRIAGHPNSSPSTTYDLDSKNRSLKIYFRGTTFVYPPEGAKETKFFKALDATTHYQINGKELRLFYKNEKVLLFEPAEAEQE</sequence>
<organism evidence="1 2">
    <name type="scientific">Fodinibius roseus</name>
    <dbReference type="NCBI Taxonomy" id="1194090"/>
    <lineage>
        <taxon>Bacteria</taxon>
        <taxon>Pseudomonadati</taxon>
        <taxon>Balneolota</taxon>
        <taxon>Balneolia</taxon>
        <taxon>Balneolales</taxon>
        <taxon>Balneolaceae</taxon>
        <taxon>Fodinibius</taxon>
    </lineage>
</organism>
<dbReference type="RefSeq" id="WP_073063794.1">
    <property type="nucleotide sequence ID" value="NZ_FQUS01000010.1"/>
</dbReference>
<keyword evidence="2" id="KW-1185">Reference proteome</keyword>
<gene>
    <name evidence="1" type="ORF">SAMN05443144_110110</name>
</gene>